<evidence type="ECO:0000313" key="2">
    <source>
        <dbReference type="EMBL" id="KAK9699487.1"/>
    </source>
</evidence>
<feature type="transmembrane region" description="Helical" evidence="1">
    <location>
        <begin position="21"/>
        <end position="42"/>
    </location>
</feature>
<dbReference type="PANTHER" id="PTHR37909">
    <property type="entry name" value="S-ADENOSYL-L-METHIONINE-DEPENDENT METHYLTRANSFERASES SUPERFAMILY PROTEIN"/>
    <property type="match status" value="1"/>
</dbReference>
<keyword evidence="3" id="KW-1185">Reference proteome</keyword>
<dbReference type="InterPro" id="IPR029063">
    <property type="entry name" value="SAM-dependent_MTases_sf"/>
</dbReference>
<keyword evidence="1" id="KW-1133">Transmembrane helix</keyword>
<reference evidence="2" key="1">
    <citation type="submission" date="2024-03" db="EMBL/GenBank/DDBJ databases">
        <title>WGS assembly of Saponaria officinalis var. Norfolk2.</title>
        <authorList>
            <person name="Jenkins J."/>
            <person name="Shu S."/>
            <person name="Grimwood J."/>
            <person name="Barry K."/>
            <person name="Goodstein D."/>
            <person name="Schmutz J."/>
            <person name="Leebens-Mack J."/>
            <person name="Osbourn A."/>
        </authorList>
    </citation>
    <scope>NUCLEOTIDE SEQUENCE [LARGE SCALE GENOMIC DNA]</scope>
    <source>
        <strain evidence="2">JIC</strain>
    </source>
</reference>
<name>A0AAW1J8Q3_SAPOF</name>
<dbReference type="Pfam" id="PF13578">
    <property type="entry name" value="Methyltransf_24"/>
    <property type="match status" value="1"/>
</dbReference>
<dbReference type="PANTHER" id="PTHR37909:SF1">
    <property type="entry name" value="S-ADENOSYL-L-METHIONINE-DEPENDENT METHYLTRANSFERASES SUPERFAMILY PROTEIN"/>
    <property type="match status" value="1"/>
</dbReference>
<proteinExistence type="predicted"/>
<dbReference type="Gene3D" id="3.40.50.150">
    <property type="entry name" value="Vaccinia Virus protein VP39"/>
    <property type="match status" value="1"/>
</dbReference>
<dbReference type="EMBL" id="JBDFQZ010000008">
    <property type="protein sequence ID" value="KAK9699487.1"/>
    <property type="molecule type" value="Genomic_DNA"/>
</dbReference>
<dbReference type="SUPFAM" id="SSF53335">
    <property type="entry name" value="S-adenosyl-L-methionine-dependent methyltransferases"/>
    <property type="match status" value="1"/>
</dbReference>
<dbReference type="AlphaFoldDB" id="A0AAW1J8Q3"/>
<dbReference type="Proteomes" id="UP001443914">
    <property type="component" value="Unassembled WGS sequence"/>
</dbReference>
<sequence length="287" mass="32388">MSQYSSTRKLTSISKLINHSKIQIILLTTTFALGYIFSSFIGHSVSPTDHFRYSLPQCGKPVPPSEVRSTILTAFYDDISPYQDFPPAHLAHLLEPKRLEGWGSNDVVFADLIKKTRPQTILEIGTFLGASATHMANLTQDLELETQILCIDDFRGWAGFRDMFKSFPMQNGNVMLLQQFMQNVVTLNSSETIIPLPFSTSSVLERLCELGILADLIEIDAGHDFHSVWDDINRAYKLLRPGGVMFGHDYFNGQDDHGVRRAVDLFAKFHGFKITTSNQHWIIDVFG</sequence>
<keyword evidence="1" id="KW-0812">Transmembrane</keyword>
<organism evidence="2 3">
    <name type="scientific">Saponaria officinalis</name>
    <name type="common">Common soapwort</name>
    <name type="synonym">Lychnis saponaria</name>
    <dbReference type="NCBI Taxonomy" id="3572"/>
    <lineage>
        <taxon>Eukaryota</taxon>
        <taxon>Viridiplantae</taxon>
        <taxon>Streptophyta</taxon>
        <taxon>Embryophyta</taxon>
        <taxon>Tracheophyta</taxon>
        <taxon>Spermatophyta</taxon>
        <taxon>Magnoliopsida</taxon>
        <taxon>eudicotyledons</taxon>
        <taxon>Gunneridae</taxon>
        <taxon>Pentapetalae</taxon>
        <taxon>Caryophyllales</taxon>
        <taxon>Caryophyllaceae</taxon>
        <taxon>Caryophylleae</taxon>
        <taxon>Saponaria</taxon>
    </lineage>
</organism>
<evidence type="ECO:0000256" key="1">
    <source>
        <dbReference type="SAM" id="Phobius"/>
    </source>
</evidence>
<protein>
    <recommendedName>
        <fullName evidence="4">S-adenosyl-L-methionine-dependent methyltransferase</fullName>
    </recommendedName>
</protein>
<keyword evidence="1" id="KW-0472">Membrane</keyword>
<evidence type="ECO:0008006" key="4">
    <source>
        <dbReference type="Google" id="ProtNLM"/>
    </source>
</evidence>
<gene>
    <name evidence="2" type="ORF">RND81_08G176800</name>
</gene>
<accession>A0AAW1J8Q3</accession>
<evidence type="ECO:0000313" key="3">
    <source>
        <dbReference type="Proteomes" id="UP001443914"/>
    </source>
</evidence>
<comment type="caution">
    <text evidence="2">The sequence shown here is derived from an EMBL/GenBank/DDBJ whole genome shotgun (WGS) entry which is preliminary data.</text>
</comment>